<feature type="coiled-coil region" evidence="1">
    <location>
        <begin position="51"/>
        <end position="85"/>
    </location>
</feature>
<evidence type="ECO:0000256" key="1">
    <source>
        <dbReference type="SAM" id="Coils"/>
    </source>
</evidence>
<evidence type="ECO:0000313" key="3">
    <source>
        <dbReference type="Proteomes" id="UP000266861"/>
    </source>
</evidence>
<protein>
    <submittedName>
        <fullName evidence="2">Uncharacterized protein</fullName>
    </submittedName>
</protein>
<dbReference type="Proteomes" id="UP000266861">
    <property type="component" value="Unassembled WGS sequence"/>
</dbReference>
<dbReference type="OrthoDB" id="2441744at2759"/>
<comment type="caution">
    <text evidence="2">The sequence shown here is derived from an EMBL/GenBank/DDBJ whole genome shotgun (WGS) entry which is preliminary data.</text>
</comment>
<name>A0A397JZX6_9GLOM</name>
<proteinExistence type="predicted"/>
<keyword evidence="1" id="KW-0175">Coiled coil</keyword>
<organism evidence="2 3">
    <name type="scientific">Diversispora epigaea</name>
    <dbReference type="NCBI Taxonomy" id="1348612"/>
    <lineage>
        <taxon>Eukaryota</taxon>
        <taxon>Fungi</taxon>
        <taxon>Fungi incertae sedis</taxon>
        <taxon>Mucoromycota</taxon>
        <taxon>Glomeromycotina</taxon>
        <taxon>Glomeromycetes</taxon>
        <taxon>Diversisporales</taxon>
        <taxon>Diversisporaceae</taxon>
        <taxon>Diversispora</taxon>
    </lineage>
</organism>
<gene>
    <name evidence="2" type="ORF">Glove_8g4</name>
</gene>
<dbReference type="AlphaFoldDB" id="A0A397JZX6"/>
<reference evidence="2 3" key="1">
    <citation type="submission" date="2018-08" db="EMBL/GenBank/DDBJ databases">
        <title>Genome and evolution of the arbuscular mycorrhizal fungus Diversispora epigaea (formerly Glomus versiforme) and its bacterial endosymbionts.</title>
        <authorList>
            <person name="Sun X."/>
            <person name="Fei Z."/>
            <person name="Harrison M."/>
        </authorList>
    </citation>
    <scope>NUCLEOTIDE SEQUENCE [LARGE SCALE GENOMIC DNA]</scope>
    <source>
        <strain evidence="2 3">IT104</strain>
    </source>
</reference>
<keyword evidence="3" id="KW-1185">Reference proteome</keyword>
<accession>A0A397JZX6</accession>
<evidence type="ECO:0000313" key="2">
    <source>
        <dbReference type="EMBL" id="RHZ90060.1"/>
    </source>
</evidence>
<dbReference type="EMBL" id="PQFF01000006">
    <property type="protein sequence ID" value="RHZ90060.1"/>
    <property type="molecule type" value="Genomic_DNA"/>
</dbReference>
<sequence length="108" mass="13074">MVLERFLYLTLKHSFRNDYFEFNRLVPCPLCNKNHKKENIRDHIEGIWDSVTKMQSELDLLKQERARLLARIAELEQIVEDQNKLEVRIMKNIELRSRVVKLKHITEN</sequence>